<proteinExistence type="predicted"/>
<organism evidence="1 2">
    <name type="scientific">Pseudosulfitobacter pseudonitzschiae</name>
    <dbReference type="NCBI Taxonomy" id="1402135"/>
    <lineage>
        <taxon>Bacteria</taxon>
        <taxon>Pseudomonadati</taxon>
        <taxon>Pseudomonadota</taxon>
        <taxon>Alphaproteobacteria</taxon>
        <taxon>Rhodobacterales</taxon>
        <taxon>Roseobacteraceae</taxon>
        <taxon>Pseudosulfitobacter</taxon>
    </lineage>
</organism>
<dbReference type="OrthoDB" id="9798888at2"/>
<dbReference type="AlphaFoldDB" id="A0A221K319"/>
<gene>
    <name evidence="1" type="ORF">SULPSESMR1_02473</name>
</gene>
<name>A0A221K319_9RHOB</name>
<dbReference type="EMBL" id="CP022415">
    <property type="protein sequence ID" value="ASM73270.1"/>
    <property type="molecule type" value="Genomic_DNA"/>
</dbReference>
<accession>A0A221K319</accession>
<dbReference type="Proteomes" id="UP000199754">
    <property type="component" value="Chromosome"/>
</dbReference>
<dbReference type="RefSeq" id="WP_089421075.1">
    <property type="nucleotide sequence ID" value="NZ_CP022415.1"/>
</dbReference>
<keyword evidence="2" id="KW-1185">Reference proteome</keyword>
<reference evidence="1 2" key="1">
    <citation type="submission" date="2017-07" db="EMBL/GenBank/DDBJ databases">
        <title>Genome Sequence of Sulfitobacter pseudonitzschiae Strain SMR1 Isolated from a culture of the Diatom Skeletonema marinoi.</title>
        <authorList>
            <person name="Topel M."/>
            <person name="Pinder M.I.M."/>
            <person name="Johansson O.N."/>
            <person name="Kourtchenko O."/>
            <person name="Godhe A."/>
            <person name="Clarke A.K."/>
        </authorList>
    </citation>
    <scope>NUCLEOTIDE SEQUENCE [LARGE SCALE GENOMIC DNA]</scope>
    <source>
        <strain evidence="1 2">SMR1</strain>
    </source>
</reference>
<protein>
    <submittedName>
        <fullName evidence="1">Uncharacterized protein</fullName>
    </submittedName>
</protein>
<evidence type="ECO:0000313" key="1">
    <source>
        <dbReference type="EMBL" id="ASM73270.1"/>
    </source>
</evidence>
<evidence type="ECO:0000313" key="2">
    <source>
        <dbReference type="Proteomes" id="UP000199754"/>
    </source>
</evidence>
<dbReference type="KEGG" id="spse:SULPSESMR1_02473"/>
<sequence length="97" mass="10447">MINTPTAHRPVFEGEDSFAGLGLQLTFWPTGMIDRLTAKGFGVVVFGDCDIGRSSRVATPPPSMLRARLHEDYDLAAGVIQLIVGSVADPSQRARYG</sequence>